<proteinExistence type="predicted"/>
<sequence>MSALRRRQVVWLSGSASRLIYDLEPGVGRQVRCKKGRGGEKPDNGLHSPYQSTETGS</sequence>
<dbReference type="EMBL" id="RBSD01000197">
    <property type="protein sequence ID" value="RMR80525.1"/>
    <property type="molecule type" value="Genomic_DNA"/>
</dbReference>
<protein>
    <submittedName>
        <fullName evidence="2">Uncharacterized protein</fullName>
    </submittedName>
</protein>
<feature type="region of interest" description="Disordered" evidence="1">
    <location>
        <begin position="32"/>
        <end position="57"/>
    </location>
</feature>
<accession>A0A3M4XVK4</accession>
<gene>
    <name evidence="2" type="ORF">ALP78_101634</name>
</gene>
<name>A0A3M4XVK4_9PSED</name>
<evidence type="ECO:0000313" key="2">
    <source>
        <dbReference type="EMBL" id="RMR80525.1"/>
    </source>
</evidence>
<comment type="caution">
    <text evidence="2">The sequence shown here is derived from an EMBL/GenBank/DDBJ whole genome shotgun (WGS) entry which is preliminary data.</text>
</comment>
<reference evidence="2 3" key="1">
    <citation type="submission" date="2018-08" db="EMBL/GenBank/DDBJ databases">
        <title>Recombination of ecologically and evolutionarily significant loci maintains genetic cohesion in the Pseudomonas syringae species complex.</title>
        <authorList>
            <person name="Dillon M."/>
            <person name="Thakur S."/>
            <person name="Almeida R.N.D."/>
            <person name="Weir B.S."/>
            <person name="Guttman D.S."/>
        </authorList>
    </citation>
    <scope>NUCLEOTIDE SEQUENCE [LARGE SCALE GENOMIC DNA]</scope>
    <source>
        <strain evidence="2 3">ICMP 4996</strain>
    </source>
</reference>
<organism evidence="2 3">
    <name type="scientific">Pseudomonas coronafaciens pv. striafaciens</name>
    <dbReference type="NCBI Taxonomy" id="235276"/>
    <lineage>
        <taxon>Bacteria</taxon>
        <taxon>Pseudomonadati</taxon>
        <taxon>Pseudomonadota</taxon>
        <taxon>Gammaproteobacteria</taxon>
        <taxon>Pseudomonadales</taxon>
        <taxon>Pseudomonadaceae</taxon>
        <taxon>Pseudomonas</taxon>
        <taxon>Pseudomonas coronafaciens</taxon>
    </lineage>
</organism>
<evidence type="ECO:0000256" key="1">
    <source>
        <dbReference type="SAM" id="MobiDB-lite"/>
    </source>
</evidence>
<dbReference type="AlphaFoldDB" id="A0A3M4XVK4"/>
<evidence type="ECO:0000313" key="3">
    <source>
        <dbReference type="Proteomes" id="UP000268004"/>
    </source>
</evidence>
<dbReference type="Proteomes" id="UP000268004">
    <property type="component" value="Unassembled WGS sequence"/>
</dbReference>